<evidence type="ECO:0000256" key="2">
    <source>
        <dbReference type="PROSITE-ProRule" id="PRU00723"/>
    </source>
</evidence>
<dbReference type="InterPro" id="IPR016197">
    <property type="entry name" value="Chromo-like_dom_sf"/>
</dbReference>
<dbReference type="OrthoDB" id="1918685at2759"/>
<reference evidence="5" key="1">
    <citation type="journal article" date="2020" name="Stud. Mycol.">
        <title>101 Dothideomycetes genomes: a test case for predicting lifestyles and emergence of pathogens.</title>
        <authorList>
            <person name="Haridas S."/>
            <person name="Albert R."/>
            <person name="Binder M."/>
            <person name="Bloem J."/>
            <person name="Labutti K."/>
            <person name="Salamov A."/>
            <person name="Andreopoulos B."/>
            <person name="Baker S."/>
            <person name="Barry K."/>
            <person name="Bills G."/>
            <person name="Bluhm B."/>
            <person name="Cannon C."/>
            <person name="Castanera R."/>
            <person name="Culley D."/>
            <person name="Daum C."/>
            <person name="Ezra D."/>
            <person name="Gonzalez J."/>
            <person name="Henrissat B."/>
            <person name="Kuo A."/>
            <person name="Liang C."/>
            <person name="Lipzen A."/>
            <person name="Lutzoni F."/>
            <person name="Magnuson J."/>
            <person name="Mondo S."/>
            <person name="Nolan M."/>
            <person name="Ohm R."/>
            <person name="Pangilinan J."/>
            <person name="Park H.-J."/>
            <person name="Ramirez L."/>
            <person name="Alfaro M."/>
            <person name="Sun H."/>
            <person name="Tritt A."/>
            <person name="Yoshinaga Y."/>
            <person name="Zwiers L.-H."/>
            <person name="Turgeon B."/>
            <person name="Goodwin S."/>
            <person name="Spatafora J."/>
            <person name="Crous P."/>
            <person name="Grigoriev I."/>
        </authorList>
    </citation>
    <scope>NUCLEOTIDE SEQUENCE</scope>
    <source>
        <strain evidence="5">CBS 116435</strain>
    </source>
</reference>
<feature type="compositionally biased region" description="Low complexity" evidence="3">
    <location>
        <begin position="517"/>
        <end position="531"/>
    </location>
</feature>
<dbReference type="GO" id="GO:0008270">
    <property type="term" value="F:zinc ion binding"/>
    <property type="evidence" value="ECO:0007669"/>
    <property type="project" value="UniProtKB-KW"/>
</dbReference>
<feature type="zinc finger region" description="C3H1-type" evidence="2">
    <location>
        <begin position="963"/>
        <end position="991"/>
    </location>
</feature>
<feature type="region of interest" description="Disordered" evidence="3">
    <location>
        <begin position="440"/>
        <end position="535"/>
    </location>
</feature>
<evidence type="ECO:0000256" key="3">
    <source>
        <dbReference type="SAM" id="MobiDB-lite"/>
    </source>
</evidence>
<dbReference type="SMART" id="SM00356">
    <property type="entry name" value="ZnF_C3H1"/>
    <property type="match status" value="3"/>
</dbReference>
<feature type="region of interest" description="Disordered" evidence="3">
    <location>
        <begin position="995"/>
        <end position="1067"/>
    </location>
</feature>
<dbReference type="SUPFAM" id="SSF54160">
    <property type="entry name" value="Chromo domain-like"/>
    <property type="match status" value="1"/>
</dbReference>
<comment type="caution">
    <text evidence="5">The sequence shown here is derived from an EMBL/GenBank/DDBJ whole genome shotgun (WGS) entry which is preliminary data.</text>
</comment>
<feature type="region of interest" description="Disordered" evidence="3">
    <location>
        <begin position="143"/>
        <end position="176"/>
    </location>
</feature>
<proteinExistence type="predicted"/>
<keyword evidence="2" id="KW-0479">Metal-binding</keyword>
<keyword evidence="2" id="KW-0863">Zinc-finger</keyword>
<accession>A0A9P4QAA8</accession>
<dbReference type="PROSITE" id="PS50103">
    <property type="entry name" value="ZF_C3H1"/>
    <property type="match status" value="3"/>
</dbReference>
<feature type="compositionally biased region" description="Low complexity" evidence="3">
    <location>
        <begin position="342"/>
        <end position="353"/>
    </location>
</feature>
<feature type="compositionally biased region" description="Acidic residues" evidence="3">
    <location>
        <begin position="166"/>
        <end position="176"/>
    </location>
</feature>
<dbReference type="Gene3D" id="3.30.1370.210">
    <property type="match status" value="1"/>
</dbReference>
<evidence type="ECO:0000259" key="4">
    <source>
        <dbReference type="PROSITE" id="PS50103"/>
    </source>
</evidence>
<dbReference type="Gene3D" id="2.40.50.40">
    <property type="match status" value="1"/>
</dbReference>
<feature type="compositionally biased region" description="Polar residues" evidence="3">
    <location>
        <begin position="227"/>
        <end position="236"/>
    </location>
</feature>
<dbReference type="Proteomes" id="UP000799441">
    <property type="component" value="Unassembled WGS sequence"/>
</dbReference>
<comment type="subunit">
    <text evidence="1">Component of the NuA4 histone acetyltransferase complex.</text>
</comment>
<dbReference type="InterPro" id="IPR000571">
    <property type="entry name" value="Znf_CCCH"/>
</dbReference>
<feature type="compositionally biased region" description="Polar residues" evidence="3">
    <location>
        <begin position="148"/>
        <end position="158"/>
    </location>
</feature>
<feature type="compositionally biased region" description="Basic and acidic residues" evidence="3">
    <location>
        <begin position="867"/>
        <end position="888"/>
    </location>
</feature>
<feature type="region of interest" description="Disordered" evidence="3">
    <location>
        <begin position="188"/>
        <end position="277"/>
    </location>
</feature>
<feature type="domain" description="C3H1-type" evidence="4">
    <location>
        <begin position="1073"/>
        <end position="1101"/>
    </location>
</feature>
<keyword evidence="2" id="KW-0862">Zinc</keyword>
<feature type="zinc finger region" description="C3H1-type" evidence="2">
    <location>
        <begin position="925"/>
        <end position="952"/>
    </location>
</feature>
<feature type="compositionally biased region" description="Low complexity" evidence="3">
    <location>
        <begin position="1048"/>
        <end position="1062"/>
    </location>
</feature>
<feature type="compositionally biased region" description="Basic and acidic residues" evidence="3">
    <location>
        <begin position="217"/>
        <end position="226"/>
    </location>
</feature>
<protein>
    <recommendedName>
        <fullName evidence="4">C3H1-type domain-containing protein</fullName>
    </recommendedName>
</protein>
<feature type="region of interest" description="Disordered" evidence="3">
    <location>
        <begin position="690"/>
        <end position="719"/>
    </location>
</feature>
<gene>
    <name evidence="5" type="ORF">K431DRAFT_59962</name>
</gene>
<feature type="region of interest" description="Disordered" evidence="3">
    <location>
        <begin position="319"/>
        <end position="394"/>
    </location>
</feature>
<dbReference type="InterPro" id="IPR023780">
    <property type="entry name" value="Chromo_domain"/>
</dbReference>
<feature type="compositionally biased region" description="Polar residues" evidence="3">
    <location>
        <begin position="370"/>
        <end position="384"/>
    </location>
</feature>
<evidence type="ECO:0000313" key="5">
    <source>
        <dbReference type="EMBL" id="KAF2722093.1"/>
    </source>
</evidence>
<feature type="zinc finger region" description="C3H1-type" evidence="2">
    <location>
        <begin position="1073"/>
        <end position="1101"/>
    </location>
</feature>
<feature type="domain" description="C3H1-type" evidence="4">
    <location>
        <begin position="925"/>
        <end position="952"/>
    </location>
</feature>
<feature type="domain" description="C3H1-type" evidence="4">
    <location>
        <begin position="963"/>
        <end position="991"/>
    </location>
</feature>
<sequence length="1628" mass="179706">MFIDPDSDEDSITTNTTVADTDHVELDKDLDNDGHYYFECIRAERFDADGQIPHYLIKWEGYPLGQATEEPSEHLPDGTLEEWSEQKSRLMAEGVDLQALFAERYAEFYDARDDYFDGEMVMEQEKARRRAARRGKRAAAAAAAVASSRMSTTKTSTAAMERKEPEEPDEIWSDDDIPLNRRKRLLAEHGVEAPVPSKRQKKGTAQMVTKSTKKRVLAPEKSKNQKNDQTGASSKVATVGKVQTPAYREQNQPSQTPKPYEAAPMTPQPASPSRVDSVTELPIEIVQPSQKVVVPPPAVMITPSRQPPIPDSLVVTTSRARLPPTPSRPKEQNTQKVAARHSSAPNTTASPSPVLTHIEERDDQIITVVKSPTKTSIAHASSTPVDAEEQSHDSVAGAQRLVLEPVAEPLPAATLNGKDSQQGEVTMQHPPTTDVIDTLFLPEDPPQDLKAPHRNKPVTQLHGKNSIPGPEAVNLGTRGESHQAIAGERPPIRSPTSRTPQAMLEASEKHHESESMTQQSLSKPTPSTSTLDFPDGKVLHCNNSFQQTTSHNVVDEGSSALSQAPEEQRRDMPEVSRSVAGIVEELSLSSVEEQDTGDHISQIQMSSVCPQGNDPQCSNPASQQQIPKAIIINPSAPLQGDNASYHDHTVTKGLALSTAGLLPVVSAPKAGPKQGSYETKRQNFRPKNVTLPEPTLIKNPPDRTSAVNQRLNPESSTEPLLVPERTPEQVNLNEAAVLVALVPSIAPTASQPNGSPVQKSSEVSRPVIARQALADHGQKQPKVCRQLSNDARFRNLAEQHRMHKHGQREAVPAIDALTFIDPKTGKASSDSQIRHSLPEIATMEGLPTPRGSARPVSGTSPQGEPLHLARDVAGIDRDRRSPQGEQRECMSSPTRVPEPNEETSVVGPENSLSAALSMTSTVSKRFPGTTCYYWMRGNCMFEDTCDFAHHQTGSVGPPSYAVQKKSITCHFWSRGGCKKADWECDFAHFDTGKHASDPGTLRHSSLGSKRESNTADIYDPIHPPPGPRSDRRLRSPDGDPEGREQSQAVALRTSTTSATAPRSRWRPSLSFEEKKAMTCHFWYNGRCNRSDSDCAFAHRYTGVVAAPPGKQRTAEEDSVLGATTPRKISRADIPQDGTEQSITLDRLAKIGTSEPQDSWSISTKAAIEIFDTSTKQSQMDVTLACHDQAHFDSLLRTLGDSKKLGFKQIASSLDLEEWVLKAIPGSQTLPHYDVNPTQTSGPVLKHVYDICCAQVAGLVAISDSYCAVLYPADVDFWKFIESRTSPPSQAPSMRLLVLPPIRGHVTAQPSRVSENVFSLLGLDVDRLISISRKPLKLSKKKVYLFYEPHHKEQKVVESFFRSIRYEVQTWKTPNVLDSFSPDRDRDCLAILHPDFCFSKVALLQLLIKSSVRFWYIGYNERNANDCQAAKSVLPGFTMRRLFPSGELLLITDDLIYHNPTKAAEIIKLWVSHARGKTKQNVAETGRVAMRPDVCSWVLRLVQETEPNTPILARQYMTVAAELGNLCPLSKDMVFDRLSDTMTNDDVLDETHPPYVGRVADHSWFLPLNLDMKAYGRFNVDSARASEMLATTFALDAVPLARHFRRFVIITEGEVQEIRYLWLLSCSVK</sequence>
<organism evidence="5 6">
    <name type="scientific">Polychaeton citri CBS 116435</name>
    <dbReference type="NCBI Taxonomy" id="1314669"/>
    <lineage>
        <taxon>Eukaryota</taxon>
        <taxon>Fungi</taxon>
        <taxon>Dikarya</taxon>
        <taxon>Ascomycota</taxon>
        <taxon>Pezizomycotina</taxon>
        <taxon>Dothideomycetes</taxon>
        <taxon>Dothideomycetidae</taxon>
        <taxon>Capnodiales</taxon>
        <taxon>Capnodiaceae</taxon>
        <taxon>Polychaeton</taxon>
    </lineage>
</organism>
<keyword evidence="6" id="KW-1185">Reference proteome</keyword>
<evidence type="ECO:0000313" key="6">
    <source>
        <dbReference type="Proteomes" id="UP000799441"/>
    </source>
</evidence>
<name>A0A9P4QAA8_9PEZI</name>
<evidence type="ECO:0000256" key="1">
    <source>
        <dbReference type="ARBA" id="ARBA00011353"/>
    </source>
</evidence>
<feature type="compositionally biased region" description="Polar residues" evidence="3">
    <location>
        <begin position="705"/>
        <end position="718"/>
    </location>
</feature>
<dbReference type="EMBL" id="MU003785">
    <property type="protein sequence ID" value="KAF2722093.1"/>
    <property type="molecule type" value="Genomic_DNA"/>
</dbReference>
<dbReference type="Pfam" id="PF00385">
    <property type="entry name" value="Chromo"/>
    <property type="match status" value="1"/>
</dbReference>
<feature type="region of interest" description="Disordered" evidence="3">
    <location>
        <begin position="822"/>
        <end position="909"/>
    </location>
</feature>
<feature type="region of interest" description="Disordered" evidence="3">
    <location>
        <begin position="549"/>
        <end position="574"/>
    </location>
</feature>
<feature type="compositionally biased region" description="Basic and acidic residues" evidence="3">
    <location>
        <begin position="1028"/>
        <end position="1044"/>
    </location>
</feature>